<evidence type="ECO:0000313" key="3">
    <source>
        <dbReference type="Proteomes" id="UP000177876"/>
    </source>
</evidence>
<organism evidence="2 3">
    <name type="scientific">Candidatus Solincola sediminis</name>
    <dbReference type="NCBI Taxonomy" id="1797199"/>
    <lineage>
        <taxon>Bacteria</taxon>
        <taxon>Bacillati</taxon>
        <taxon>Actinomycetota</taxon>
        <taxon>Candidatus Geothermincolia</taxon>
        <taxon>Candidatus Geothermincolales</taxon>
        <taxon>Candidatus Geothermincolaceae</taxon>
        <taxon>Candidatus Solincola</taxon>
    </lineage>
</organism>
<feature type="transmembrane region" description="Helical" evidence="1">
    <location>
        <begin position="152"/>
        <end position="170"/>
    </location>
</feature>
<dbReference type="Gene3D" id="1.10.1760.20">
    <property type="match status" value="1"/>
</dbReference>
<feature type="transmembrane region" description="Helical" evidence="1">
    <location>
        <begin position="91"/>
        <end position="114"/>
    </location>
</feature>
<sequence>MRSIINESVNRISPAADRRARLVSQLGLLVALGLALQIIEGTLPPILPVPGAKLGLANLATVIALVLLGPWEAMAVTILRCLLGGLLRGSFIGLTMSLSAGITATLVMDALYVFGSPFISLTGVSIAGAVTHNATQLLVAMWLVGFPGLRHYLPWLLLLALPTGFVIGIASRRLALALGRGEGREAAQIV</sequence>
<dbReference type="EMBL" id="MELK01000048">
    <property type="protein sequence ID" value="OFW56112.1"/>
    <property type="molecule type" value="Genomic_DNA"/>
</dbReference>
<comment type="caution">
    <text evidence="2">The sequence shown here is derived from an EMBL/GenBank/DDBJ whole genome shotgun (WGS) entry which is preliminary data.</text>
</comment>
<dbReference type="InterPro" id="IPR010898">
    <property type="entry name" value="Hpre_diP_synth_I"/>
</dbReference>
<evidence type="ECO:0000256" key="1">
    <source>
        <dbReference type="SAM" id="Phobius"/>
    </source>
</evidence>
<protein>
    <recommendedName>
        <fullName evidence="4">Heptaprenyl diphosphate synthase</fullName>
    </recommendedName>
</protein>
<keyword evidence="1" id="KW-1133">Transmembrane helix</keyword>
<dbReference type="STRING" id="1797197.A2Y75_03035"/>
<evidence type="ECO:0008006" key="4">
    <source>
        <dbReference type="Google" id="ProtNLM"/>
    </source>
</evidence>
<accession>A0A1F2WGW7</accession>
<gene>
    <name evidence="2" type="ORF">A2Y75_03035</name>
</gene>
<feature type="transmembrane region" description="Helical" evidence="1">
    <location>
        <begin position="20"/>
        <end position="39"/>
    </location>
</feature>
<reference evidence="2 3" key="1">
    <citation type="journal article" date="2016" name="Nat. Commun.">
        <title>Thousands of microbial genomes shed light on interconnected biogeochemical processes in an aquifer system.</title>
        <authorList>
            <person name="Anantharaman K."/>
            <person name="Brown C.T."/>
            <person name="Hug L.A."/>
            <person name="Sharon I."/>
            <person name="Castelle C.J."/>
            <person name="Probst A.J."/>
            <person name="Thomas B.C."/>
            <person name="Singh A."/>
            <person name="Wilkins M.J."/>
            <person name="Karaoz U."/>
            <person name="Brodie E.L."/>
            <person name="Williams K.H."/>
            <person name="Hubbard S.S."/>
            <person name="Banfield J.F."/>
        </authorList>
    </citation>
    <scope>NUCLEOTIDE SEQUENCE [LARGE SCALE GENOMIC DNA]</scope>
</reference>
<dbReference type="AlphaFoldDB" id="A0A1F2WGW7"/>
<dbReference type="Pfam" id="PF07456">
    <property type="entry name" value="Hpre_diP_synt_I"/>
    <property type="match status" value="1"/>
</dbReference>
<keyword evidence="1" id="KW-0812">Transmembrane</keyword>
<proteinExistence type="predicted"/>
<keyword evidence="1" id="KW-0472">Membrane</keyword>
<evidence type="ECO:0000313" key="2">
    <source>
        <dbReference type="EMBL" id="OFW56112.1"/>
    </source>
</evidence>
<feature type="transmembrane region" description="Helical" evidence="1">
    <location>
        <begin position="59"/>
        <end position="79"/>
    </location>
</feature>
<name>A0A1F2WGW7_9ACTN</name>
<dbReference type="Proteomes" id="UP000177876">
    <property type="component" value="Unassembled WGS sequence"/>
</dbReference>